<feature type="domain" description="Carboxymuconolactone decarboxylase-like" evidence="1">
    <location>
        <begin position="141"/>
        <end position="200"/>
    </location>
</feature>
<dbReference type="PANTHER" id="PTHR34846:SF11">
    <property type="entry name" value="4-CARBOXYMUCONOLACTONE DECARBOXYLASE FAMILY PROTEIN (AFU_ORTHOLOGUE AFUA_6G11590)"/>
    <property type="match status" value="1"/>
</dbReference>
<proteinExistence type="predicted"/>
<dbReference type="AlphaFoldDB" id="A0AA39L8V3"/>
<dbReference type="EMBL" id="JAPDFR010000003">
    <property type="protein sequence ID" value="KAK0388235.1"/>
    <property type="molecule type" value="Genomic_DNA"/>
</dbReference>
<dbReference type="GO" id="GO:0051920">
    <property type="term" value="F:peroxiredoxin activity"/>
    <property type="evidence" value="ECO:0007669"/>
    <property type="project" value="InterPro"/>
</dbReference>
<evidence type="ECO:0000259" key="1">
    <source>
        <dbReference type="Pfam" id="PF02627"/>
    </source>
</evidence>
<dbReference type="Pfam" id="PF02627">
    <property type="entry name" value="CMD"/>
    <property type="match status" value="1"/>
</dbReference>
<evidence type="ECO:0000313" key="2">
    <source>
        <dbReference type="EMBL" id="KAK0388235.1"/>
    </source>
</evidence>
<accession>A0AA39L8V3</accession>
<dbReference type="InterPro" id="IPR003779">
    <property type="entry name" value="CMD-like"/>
</dbReference>
<comment type="caution">
    <text evidence="2">The sequence shown here is derived from an EMBL/GenBank/DDBJ whole genome shotgun (WGS) entry which is preliminary data.</text>
</comment>
<dbReference type="PANTHER" id="PTHR34846">
    <property type="entry name" value="4-CARBOXYMUCONOLACTONE DECARBOXYLASE FAMILY PROTEIN (AFU_ORTHOLOGUE AFUA_6G11590)"/>
    <property type="match status" value="1"/>
</dbReference>
<keyword evidence="3" id="KW-1185">Reference proteome</keyword>
<gene>
    <name evidence="2" type="ORF">NLU13_4480</name>
</gene>
<dbReference type="Gene3D" id="1.20.1290.10">
    <property type="entry name" value="AhpD-like"/>
    <property type="match status" value="1"/>
</dbReference>
<protein>
    <recommendedName>
        <fullName evidence="1">Carboxymuconolactone decarboxylase-like domain-containing protein</fullName>
    </recommendedName>
</protein>
<organism evidence="2 3">
    <name type="scientific">Sarocladium strictum</name>
    <name type="common">Black bundle disease fungus</name>
    <name type="synonym">Acremonium strictum</name>
    <dbReference type="NCBI Taxonomy" id="5046"/>
    <lineage>
        <taxon>Eukaryota</taxon>
        <taxon>Fungi</taxon>
        <taxon>Dikarya</taxon>
        <taxon>Ascomycota</taxon>
        <taxon>Pezizomycotina</taxon>
        <taxon>Sordariomycetes</taxon>
        <taxon>Hypocreomycetidae</taxon>
        <taxon>Hypocreales</taxon>
        <taxon>Sarocladiaceae</taxon>
        <taxon>Sarocladium</taxon>
    </lineage>
</organism>
<dbReference type="SUPFAM" id="SSF69118">
    <property type="entry name" value="AhpD-like"/>
    <property type="match status" value="1"/>
</dbReference>
<dbReference type="Proteomes" id="UP001175261">
    <property type="component" value="Unassembled WGS sequence"/>
</dbReference>
<dbReference type="InterPro" id="IPR029032">
    <property type="entry name" value="AhpD-like"/>
</dbReference>
<reference evidence="2" key="1">
    <citation type="submission" date="2022-10" db="EMBL/GenBank/DDBJ databases">
        <title>Determination and structural analysis of whole genome sequence of Sarocladium strictum F4-1.</title>
        <authorList>
            <person name="Hu L."/>
            <person name="Jiang Y."/>
        </authorList>
    </citation>
    <scope>NUCLEOTIDE SEQUENCE</scope>
    <source>
        <strain evidence="2">F4-1</strain>
    </source>
</reference>
<evidence type="ECO:0000313" key="3">
    <source>
        <dbReference type="Proteomes" id="UP001175261"/>
    </source>
</evidence>
<name>A0AA39L8V3_SARSR</name>
<sequence length="289" mass="31905">MLRVFRHSSVCVVSWSPELASAIRQPSSGPATPLRRTYEWSVLLPLRCPSGTASSSEQPTGRLCSLASPNRYTVLLFLRIYKTSEKTCPALATKTVNMRIPYVPNPPPTTTPEEAAIVSRVQARRAPRPLQPLDLALLHSPPLADGWNSFLAAVRTKTSLSDDVRELAISRVAVCNRAWYEWSHHAPLAVKGGVSQEALDVIKAEELPAERPQECLSERLWAAVVYTDEMTRRVQVTDEVFALVKAQFNDQEVIELTTTVACYNCVSRFLVALDVGERNGSGPDDLAAH</sequence>